<dbReference type="RefSeq" id="WP_015020476.1">
    <property type="nucleotide sequence ID" value="NC_018719.1"/>
</dbReference>
<dbReference type="InParanoid" id="K0IM31"/>
<dbReference type="Proteomes" id="UP000008037">
    <property type="component" value="Chromosome"/>
</dbReference>
<sequence>MIRNTLTSTSLLGMVAAFGVMGIVPAAFAITPSSIVQDTINNNVQVSTQLNVQVNTPVAVSNNIAAGVAVATGSGSANLIQSISSSISQSATQNGANGNVQINVPTINQNIQFGNLLP</sequence>
<dbReference type="BioCyc" id="CNIT1237085:G1324-3026-MONOMER"/>
<reference evidence="1 2" key="1">
    <citation type="journal article" date="2012" name="Environ. Microbiol.">
        <title>The genome of the ammonia-oxidizing Candidatus Nitrososphaera gargensis: insights into metabolic versatility and environmental adaptations.</title>
        <authorList>
            <person name="Spang A."/>
            <person name="Poehlein A."/>
            <person name="Offre P."/>
            <person name="Zumbragel S."/>
            <person name="Haider S."/>
            <person name="Rychlik N."/>
            <person name="Nowka B."/>
            <person name="Schmeisser C."/>
            <person name="Lebedeva E.V."/>
            <person name="Rattei T."/>
            <person name="Bohm C."/>
            <person name="Schmid M."/>
            <person name="Galushko A."/>
            <person name="Hatzenpichler R."/>
            <person name="Weinmaier T."/>
            <person name="Daniel R."/>
            <person name="Schleper C."/>
            <person name="Spieck E."/>
            <person name="Streit W."/>
            <person name="Wagner M."/>
        </authorList>
    </citation>
    <scope>NUCLEOTIDE SEQUENCE [LARGE SCALE GENOMIC DNA]</scope>
    <source>
        <strain evidence="2">Ga9.2</strain>
    </source>
</reference>
<dbReference type="GeneID" id="13796836"/>
<dbReference type="KEGG" id="nga:Ngar_c30260"/>
<organism evidence="1 2">
    <name type="scientific">Nitrososphaera gargensis (strain Ga9.2)</name>
    <dbReference type="NCBI Taxonomy" id="1237085"/>
    <lineage>
        <taxon>Archaea</taxon>
        <taxon>Nitrososphaerota</taxon>
        <taxon>Nitrososphaeria</taxon>
        <taxon>Nitrososphaerales</taxon>
        <taxon>Nitrososphaeraceae</taxon>
        <taxon>Nitrososphaera</taxon>
    </lineage>
</organism>
<gene>
    <name evidence="1" type="ordered locus">Ngar_c30260</name>
</gene>
<dbReference type="AlphaFoldDB" id="K0IM31"/>
<protein>
    <submittedName>
        <fullName evidence="1">Uncharacterized protein</fullName>
    </submittedName>
</protein>
<proteinExistence type="predicted"/>
<evidence type="ECO:0000313" key="2">
    <source>
        <dbReference type="Proteomes" id="UP000008037"/>
    </source>
</evidence>
<accession>K0IM31</accession>
<dbReference type="EMBL" id="CP002408">
    <property type="protein sequence ID" value="AFU59942.1"/>
    <property type="molecule type" value="Genomic_DNA"/>
</dbReference>
<keyword evidence="2" id="KW-1185">Reference proteome</keyword>
<name>K0IM31_NITGG</name>
<dbReference type="HOGENOM" id="CLU_2067883_0_0_2"/>
<evidence type="ECO:0000313" key="1">
    <source>
        <dbReference type="EMBL" id="AFU59942.1"/>
    </source>
</evidence>